<reference evidence="1 2" key="1">
    <citation type="submission" date="2024-07" db="EMBL/GenBank/DDBJ databases">
        <title>Section-level genome sequencing and comparative genomics of Aspergillus sections Usti and Cavernicolus.</title>
        <authorList>
            <consortium name="Lawrence Berkeley National Laboratory"/>
            <person name="Nybo J.L."/>
            <person name="Vesth T.C."/>
            <person name="Theobald S."/>
            <person name="Frisvad J.C."/>
            <person name="Larsen T.O."/>
            <person name="Kjaerboelling I."/>
            <person name="Rothschild-Mancinelli K."/>
            <person name="Lyhne E.K."/>
            <person name="Kogle M.E."/>
            <person name="Barry K."/>
            <person name="Clum A."/>
            <person name="Na H."/>
            <person name="Ledsgaard L."/>
            <person name="Lin J."/>
            <person name="Lipzen A."/>
            <person name="Kuo A."/>
            <person name="Riley R."/>
            <person name="Mondo S."/>
            <person name="LaButti K."/>
            <person name="Haridas S."/>
            <person name="Pangalinan J."/>
            <person name="Salamov A.A."/>
            <person name="Simmons B.A."/>
            <person name="Magnuson J.K."/>
            <person name="Chen J."/>
            <person name="Drula E."/>
            <person name="Henrissat B."/>
            <person name="Wiebenga A."/>
            <person name="Lubbers R.J."/>
            <person name="Gomes A.C."/>
            <person name="Macurrencykelacurrency M.R."/>
            <person name="Stajich J."/>
            <person name="Grigoriev I.V."/>
            <person name="Mortensen U.H."/>
            <person name="De vries R.P."/>
            <person name="Baker S.E."/>
            <person name="Andersen M.R."/>
        </authorList>
    </citation>
    <scope>NUCLEOTIDE SEQUENCE [LARGE SCALE GENOMIC DNA]</scope>
    <source>
        <strain evidence="1 2">CBS 756.74</strain>
    </source>
</reference>
<sequence>MPFDYSEGIIEILPVEIWNLIIDFLRYDSWSSLRALSLSSRAFYEIVSPVLFKTVHIYFPRGGEATGHLQLEALLSPHIGRRVHHHVRIFIVSYGYTFKEEYSEMLYALVEKLPNLQIIRWRIIPFPPGLFSNLMRRHSPPVLYYEGDPENFEAINNNVAPFIKSASLTFAAANMRHVIPAPQFTALCNLLPSLSHLTRLALKYYSSGQEKSRPILDLPPGSSLASVEDLALANFKFSAGQAASWIRALESGTRLRRLALHGSALDLCEFIHQLSTSGVSVGLTSFSLRVHDSSHQPLPHLNEALISLLRRTTNLAEFLAYDLPKDILHTVTSTHGGNIRRLRFRRTNYTGLGDPDRPGRSPPALAGSSTYKGCLFTPDELQDLARQVPHLERLGIDLCSVRELPLDLLDAIASFPSLKFVEINTPHSWHSPSHYRITRAPKTRLDVSLAEQVFRHIADRKDKLRDKASSAGGDNQPWSKLMGVDIKEGEWEPLLGHSEHWRLRRLCIYACWCDTSGLPGAPLHTLQLSCNLGGYANCVEDNMYEQTMIAAGLWNTEHADFGPAI</sequence>
<dbReference type="Proteomes" id="UP001610444">
    <property type="component" value="Unassembled WGS sequence"/>
</dbReference>
<name>A0ABR4JA52_9EURO</name>
<dbReference type="Gene3D" id="3.80.10.10">
    <property type="entry name" value="Ribonuclease Inhibitor"/>
    <property type="match status" value="1"/>
</dbReference>
<evidence type="ECO:0000313" key="1">
    <source>
        <dbReference type="EMBL" id="KAL2836444.1"/>
    </source>
</evidence>
<evidence type="ECO:0008006" key="3">
    <source>
        <dbReference type="Google" id="ProtNLM"/>
    </source>
</evidence>
<keyword evidence="2" id="KW-1185">Reference proteome</keyword>
<accession>A0ABR4JA52</accession>
<protein>
    <recommendedName>
        <fullName evidence="3">F-box domain-containing protein</fullName>
    </recommendedName>
</protein>
<gene>
    <name evidence="1" type="ORF">BJX68DRAFT_273496</name>
</gene>
<dbReference type="EMBL" id="JBFXLR010000115">
    <property type="protein sequence ID" value="KAL2836444.1"/>
    <property type="molecule type" value="Genomic_DNA"/>
</dbReference>
<dbReference type="RefSeq" id="XP_070892094.1">
    <property type="nucleotide sequence ID" value="XM_071047477.1"/>
</dbReference>
<dbReference type="GeneID" id="98162641"/>
<comment type="caution">
    <text evidence="1">The sequence shown here is derived from an EMBL/GenBank/DDBJ whole genome shotgun (WGS) entry which is preliminary data.</text>
</comment>
<proteinExistence type="predicted"/>
<dbReference type="InterPro" id="IPR032675">
    <property type="entry name" value="LRR_dom_sf"/>
</dbReference>
<organism evidence="1 2">
    <name type="scientific">Aspergillus pseudodeflectus</name>
    <dbReference type="NCBI Taxonomy" id="176178"/>
    <lineage>
        <taxon>Eukaryota</taxon>
        <taxon>Fungi</taxon>
        <taxon>Dikarya</taxon>
        <taxon>Ascomycota</taxon>
        <taxon>Pezizomycotina</taxon>
        <taxon>Eurotiomycetes</taxon>
        <taxon>Eurotiomycetidae</taxon>
        <taxon>Eurotiales</taxon>
        <taxon>Aspergillaceae</taxon>
        <taxon>Aspergillus</taxon>
        <taxon>Aspergillus subgen. Nidulantes</taxon>
    </lineage>
</organism>
<dbReference type="SUPFAM" id="SSF52047">
    <property type="entry name" value="RNI-like"/>
    <property type="match status" value="1"/>
</dbReference>
<evidence type="ECO:0000313" key="2">
    <source>
        <dbReference type="Proteomes" id="UP001610444"/>
    </source>
</evidence>